<organism evidence="2 3">
    <name type="scientific">Brenthis ino</name>
    <name type="common">lesser marbled fritillary</name>
    <dbReference type="NCBI Taxonomy" id="405034"/>
    <lineage>
        <taxon>Eukaryota</taxon>
        <taxon>Metazoa</taxon>
        <taxon>Ecdysozoa</taxon>
        <taxon>Arthropoda</taxon>
        <taxon>Hexapoda</taxon>
        <taxon>Insecta</taxon>
        <taxon>Pterygota</taxon>
        <taxon>Neoptera</taxon>
        <taxon>Endopterygota</taxon>
        <taxon>Lepidoptera</taxon>
        <taxon>Glossata</taxon>
        <taxon>Ditrysia</taxon>
        <taxon>Papilionoidea</taxon>
        <taxon>Nymphalidae</taxon>
        <taxon>Heliconiinae</taxon>
        <taxon>Argynnini</taxon>
        <taxon>Brenthis</taxon>
    </lineage>
</organism>
<evidence type="ECO:0000313" key="2">
    <source>
        <dbReference type="EMBL" id="CAH0723216.1"/>
    </source>
</evidence>
<reference evidence="2" key="1">
    <citation type="submission" date="2021-12" db="EMBL/GenBank/DDBJ databases">
        <authorList>
            <person name="Martin H S."/>
        </authorList>
    </citation>
    <scope>NUCLEOTIDE SEQUENCE</scope>
</reference>
<dbReference type="InterPro" id="IPR000718">
    <property type="entry name" value="Peptidase_M13"/>
</dbReference>
<proteinExistence type="predicted"/>
<dbReference type="GO" id="GO:0004222">
    <property type="term" value="F:metalloendopeptidase activity"/>
    <property type="evidence" value="ECO:0007669"/>
    <property type="project" value="InterPro"/>
</dbReference>
<dbReference type="SUPFAM" id="SSF55486">
    <property type="entry name" value="Metalloproteases ('zincins'), catalytic domain"/>
    <property type="match status" value="1"/>
</dbReference>
<dbReference type="Proteomes" id="UP000838878">
    <property type="component" value="Chromosome 3"/>
</dbReference>
<protein>
    <recommendedName>
        <fullName evidence="1">Peptidase M13 C-terminal domain-containing protein</fullName>
    </recommendedName>
</protein>
<dbReference type="InterPro" id="IPR018497">
    <property type="entry name" value="Peptidase_M13_C"/>
</dbReference>
<dbReference type="PROSITE" id="PS51885">
    <property type="entry name" value="NEPRILYSIN"/>
    <property type="match status" value="1"/>
</dbReference>
<accession>A0A8J9UMV0</accession>
<sequence>MNYRPRLLDCKGNLHRWWSDSAIEAFHHRAQCLIDQYGQYVVPEVNMKLDGVNTQSIHCTAASARFALPAVKNGTKSLHSGRVLYKF</sequence>
<name>A0A8J9UMV0_9NEOP</name>
<dbReference type="InterPro" id="IPR024079">
    <property type="entry name" value="MetalloPept_cat_dom_sf"/>
</dbReference>
<gene>
    <name evidence="2" type="ORF">BINO364_LOCUS9076</name>
</gene>
<dbReference type="EMBL" id="OV170223">
    <property type="protein sequence ID" value="CAH0723216.1"/>
    <property type="molecule type" value="Genomic_DNA"/>
</dbReference>
<dbReference type="GO" id="GO:0006508">
    <property type="term" value="P:proteolysis"/>
    <property type="evidence" value="ECO:0007669"/>
    <property type="project" value="InterPro"/>
</dbReference>
<evidence type="ECO:0000313" key="3">
    <source>
        <dbReference type="Proteomes" id="UP000838878"/>
    </source>
</evidence>
<dbReference type="Pfam" id="PF01431">
    <property type="entry name" value="Peptidase_M13"/>
    <property type="match status" value="1"/>
</dbReference>
<dbReference type="OrthoDB" id="6475849at2759"/>
<evidence type="ECO:0000259" key="1">
    <source>
        <dbReference type="Pfam" id="PF01431"/>
    </source>
</evidence>
<keyword evidence="3" id="KW-1185">Reference proteome</keyword>
<feature type="non-terminal residue" evidence="2">
    <location>
        <position position="87"/>
    </location>
</feature>
<dbReference type="AlphaFoldDB" id="A0A8J9UMV0"/>
<feature type="domain" description="Peptidase M13 C-terminal" evidence="1">
    <location>
        <begin position="8"/>
        <end position="56"/>
    </location>
</feature>
<dbReference type="Gene3D" id="3.40.390.10">
    <property type="entry name" value="Collagenase (Catalytic Domain)"/>
    <property type="match status" value="1"/>
</dbReference>